<dbReference type="PANTHER" id="PTHR33127">
    <property type="entry name" value="TRANSMEMBRANE PROTEIN"/>
    <property type="match status" value="1"/>
</dbReference>
<dbReference type="PANTHER" id="PTHR33127:SF5">
    <property type="entry name" value="TRANSMEMBRANE PROTEIN"/>
    <property type="match status" value="1"/>
</dbReference>
<feature type="domain" description="KIB1-4 beta-propeller" evidence="1">
    <location>
        <begin position="129"/>
        <end position="354"/>
    </location>
</feature>
<gene>
    <name evidence="2" type="ORF">FRX31_014418</name>
</gene>
<sequence length="443" mass="51183">MKEAVKEGERYGFDIIVLGDPIGKKRKRDKGRSKRRPWYDLPKELSELRSWSDLPEELMESIMRKQYCADQLRFRAVCLNLQFMYPVPSAKQPPMLMAWHKNPYLSSVIFDPTNKRTFNITDDTHIKGENLQVCASKYGWLLIYDVYYKEIDKQQKECASFFFFNPFTSTKINLPVLESSGVHCATFSSPPTSSNCLVFNCYNLGQRVKISTCNVGDKRWISRGYKCDPPIHVSNPMKSVVLNDGSFHCVTGDGDLGTYNHSQRTWDQLELPAVMKDVNWKQPYLVSFGGELLLVLVMDTIPKEACAYWLDHTNKRWKLVRSLNDRSLFLGPTSFAVAESADTIKDGSDRVYNVRDEECEFYCLKSKTSYSWLSSYGSVKCKCPRIINHNYSCDAREKDSLFYCLSLKTETNMLWLSSYGPITCKCRARINHCCEKLWIEPPF</sequence>
<dbReference type="Pfam" id="PF03478">
    <property type="entry name" value="Beta-prop_KIB1-4"/>
    <property type="match status" value="1"/>
</dbReference>
<dbReference type="OrthoDB" id="1863935at2759"/>
<evidence type="ECO:0000313" key="3">
    <source>
        <dbReference type="Proteomes" id="UP000554482"/>
    </source>
</evidence>
<evidence type="ECO:0000259" key="1">
    <source>
        <dbReference type="Pfam" id="PF03478"/>
    </source>
</evidence>
<dbReference type="Proteomes" id="UP000554482">
    <property type="component" value="Unassembled WGS sequence"/>
</dbReference>
<dbReference type="EMBL" id="JABWDY010016588">
    <property type="protein sequence ID" value="KAF5195994.1"/>
    <property type="molecule type" value="Genomic_DNA"/>
</dbReference>
<keyword evidence="3" id="KW-1185">Reference proteome</keyword>
<name>A0A7J6WEW4_THATH</name>
<comment type="caution">
    <text evidence="2">The sequence shown here is derived from an EMBL/GenBank/DDBJ whole genome shotgun (WGS) entry which is preliminary data.</text>
</comment>
<organism evidence="2 3">
    <name type="scientific">Thalictrum thalictroides</name>
    <name type="common">Rue-anemone</name>
    <name type="synonym">Anemone thalictroides</name>
    <dbReference type="NCBI Taxonomy" id="46969"/>
    <lineage>
        <taxon>Eukaryota</taxon>
        <taxon>Viridiplantae</taxon>
        <taxon>Streptophyta</taxon>
        <taxon>Embryophyta</taxon>
        <taxon>Tracheophyta</taxon>
        <taxon>Spermatophyta</taxon>
        <taxon>Magnoliopsida</taxon>
        <taxon>Ranunculales</taxon>
        <taxon>Ranunculaceae</taxon>
        <taxon>Thalictroideae</taxon>
        <taxon>Thalictrum</taxon>
    </lineage>
</organism>
<proteinExistence type="predicted"/>
<reference evidence="2 3" key="1">
    <citation type="submission" date="2020-06" db="EMBL/GenBank/DDBJ databases">
        <title>Transcriptomic and genomic resources for Thalictrum thalictroides and T. hernandezii: Facilitating candidate gene discovery in an emerging model plant lineage.</title>
        <authorList>
            <person name="Arias T."/>
            <person name="Riano-Pachon D.M."/>
            <person name="Di Stilio V.S."/>
        </authorList>
    </citation>
    <scope>NUCLEOTIDE SEQUENCE [LARGE SCALE GENOMIC DNA]</scope>
    <source>
        <strain evidence="3">cv. WT478/WT964</strain>
        <tissue evidence="2">Leaves</tissue>
    </source>
</reference>
<protein>
    <submittedName>
        <fullName evidence="2">F-box family protein</fullName>
    </submittedName>
</protein>
<evidence type="ECO:0000313" key="2">
    <source>
        <dbReference type="EMBL" id="KAF5195994.1"/>
    </source>
</evidence>
<dbReference type="InterPro" id="IPR005174">
    <property type="entry name" value="KIB1-4_b-propeller"/>
</dbReference>
<accession>A0A7J6WEW4</accession>
<dbReference type="AlphaFoldDB" id="A0A7J6WEW4"/>